<keyword evidence="2" id="KW-1133">Transmembrane helix</keyword>
<dbReference type="InterPro" id="IPR001433">
    <property type="entry name" value="OxRdtase_FAD/NAD-bd"/>
</dbReference>
<evidence type="ECO:0000313" key="5">
    <source>
        <dbReference type="EMBL" id="NEU69631.1"/>
    </source>
</evidence>
<accession>A0A6M0IQH8</accession>
<feature type="transmembrane region" description="Helical" evidence="2">
    <location>
        <begin position="130"/>
        <end position="151"/>
    </location>
</feature>
<evidence type="ECO:0000259" key="4">
    <source>
        <dbReference type="PROSITE" id="PS51384"/>
    </source>
</evidence>
<dbReference type="Gene3D" id="3.40.50.80">
    <property type="entry name" value="Nucleotide-binding domain of ferredoxin-NADP reductase (FNR) module"/>
    <property type="match status" value="1"/>
</dbReference>
<dbReference type="InterPro" id="IPR008254">
    <property type="entry name" value="Flavodoxin/NO_synth"/>
</dbReference>
<feature type="domain" description="FAD-binding FR-type" evidence="4">
    <location>
        <begin position="500"/>
        <end position="598"/>
    </location>
</feature>
<dbReference type="InterPro" id="IPR001094">
    <property type="entry name" value="Flavdoxin-like"/>
</dbReference>
<comment type="caution">
    <text evidence="5">The sequence shown here is derived from an EMBL/GenBank/DDBJ whole genome shotgun (WGS) entry which is preliminary data.</text>
</comment>
<dbReference type="PANTHER" id="PTHR19384">
    <property type="entry name" value="NITRIC OXIDE SYNTHASE-RELATED"/>
    <property type="match status" value="1"/>
</dbReference>
<keyword evidence="2" id="KW-0472">Membrane</keyword>
<dbReference type="PROSITE" id="PS50902">
    <property type="entry name" value="FLAVODOXIN_LIKE"/>
    <property type="match status" value="1"/>
</dbReference>
<sequence>MTISIWRYSHLALAVSSFLLLTVASITGIILAFEPVSQKIQPYRVDNVDQITLAQTLPVLKKNVSEISELSVDANQFVQIKGSDADGKNLTAYVDPRTGKTLGIPTKQSEFFEWVTALHRSLFLHEAGRFFIGLTAFLLLLITVSGTMLIIQRQRGVKRFFTRIVRDNFAQYYHVVLGRLLLIPIFAIALSGTYLSLARFDLIGMTKISPKIDFDAIQSKPQRPLRQRALVDFAVFKQTKLTEVQSIEFPFSEDPEEYYTLKLKDRELTVNQITGDILSENRYPTAVLLTNLSLDLHTGRASGLWAIILAIASGNILFFIYSGFAITWKRLANRVKNKYAADECRFIILVGSENGSTYRFAQLIHQQLLKQGEKSFLTELNNYAVFPKAEHLIVLTATYGLGEAPTNARRFATLVDKYPQLQSVRYSVLGFGSRAYPDFCQFAFEVNQLLARQSWALPLVDIHTVNDRSPDEFNLWAEAWSQQADRPMPVSATLLTAPATRFDTLTVTDNTRTAEPDGTFLIRMRSHRRRGVTSGDLLAIYPNNDHRERLYSIGMLDNEVQLSVRLHPGGLGSGFLHELTPGKTIQARIVRNDHFHFPRKAPIVIMIANGTGIAPFLGMISQNKQIPCHLYCGFRQSSSFAVYRNFLEESRSADKLTNLHVAYSREGEKQYVSDLLARDADFLANALMMKGVLMICGSLAMQKDVIDLLETICQTKLGKPVSVYQSHSQILMDCY</sequence>
<dbReference type="InterPro" id="IPR005625">
    <property type="entry name" value="PepSY-ass_TM"/>
</dbReference>
<keyword evidence="6" id="KW-1185">Reference proteome</keyword>
<keyword evidence="1" id="KW-0285">Flavoprotein</keyword>
<evidence type="ECO:0000256" key="1">
    <source>
        <dbReference type="ARBA" id="ARBA00022630"/>
    </source>
</evidence>
<keyword evidence="2" id="KW-0812">Transmembrane</keyword>
<dbReference type="InterPro" id="IPR001709">
    <property type="entry name" value="Flavoprot_Pyr_Nucl_cyt_Rdtase"/>
</dbReference>
<dbReference type="InterPro" id="IPR039261">
    <property type="entry name" value="FNR_nucleotide-bd"/>
</dbReference>
<feature type="domain" description="Flavodoxin-like" evidence="3">
    <location>
        <begin position="346"/>
        <end position="485"/>
    </location>
</feature>
<gene>
    <name evidence="5" type="ORF">GK091_22310</name>
</gene>
<dbReference type="PRINTS" id="PR00371">
    <property type="entry name" value="FPNCR"/>
</dbReference>
<dbReference type="Gene3D" id="3.40.50.360">
    <property type="match status" value="1"/>
</dbReference>
<dbReference type="GO" id="GO:0005829">
    <property type="term" value="C:cytosol"/>
    <property type="evidence" value="ECO:0007669"/>
    <property type="project" value="TreeGrafter"/>
</dbReference>
<feature type="transmembrane region" description="Helical" evidence="2">
    <location>
        <begin position="12"/>
        <end position="33"/>
    </location>
</feature>
<evidence type="ECO:0000256" key="2">
    <source>
        <dbReference type="SAM" id="Phobius"/>
    </source>
</evidence>
<feature type="transmembrane region" description="Helical" evidence="2">
    <location>
        <begin position="601"/>
        <end position="620"/>
    </location>
</feature>
<dbReference type="AlphaFoldDB" id="A0A6M0IQH8"/>
<protein>
    <submittedName>
        <fullName evidence="5">FAD-binding oxidoreductase</fullName>
    </submittedName>
</protein>
<dbReference type="SUPFAM" id="SSF52218">
    <property type="entry name" value="Flavoproteins"/>
    <property type="match status" value="1"/>
</dbReference>
<dbReference type="GO" id="GO:0050660">
    <property type="term" value="F:flavin adenine dinucleotide binding"/>
    <property type="evidence" value="ECO:0007669"/>
    <property type="project" value="TreeGrafter"/>
</dbReference>
<evidence type="ECO:0000313" key="6">
    <source>
        <dbReference type="Proteomes" id="UP000477386"/>
    </source>
</evidence>
<feature type="transmembrane region" description="Helical" evidence="2">
    <location>
        <begin position="172"/>
        <end position="195"/>
    </location>
</feature>
<dbReference type="SUPFAM" id="SSF52343">
    <property type="entry name" value="Ferredoxin reductase-like, C-terminal NADP-linked domain"/>
    <property type="match status" value="1"/>
</dbReference>
<dbReference type="Pfam" id="PF00175">
    <property type="entry name" value="NAD_binding_1"/>
    <property type="match status" value="1"/>
</dbReference>
<dbReference type="RefSeq" id="WP_164042146.1">
    <property type="nucleotide sequence ID" value="NZ_JAAGNZ010000002.1"/>
</dbReference>
<dbReference type="InterPro" id="IPR029039">
    <property type="entry name" value="Flavoprotein-like_sf"/>
</dbReference>
<dbReference type="GO" id="GO:0003958">
    <property type="term" value="F:NADPH-hemoprotein reductase activity"/>
    <property type="evidence" value="ECO:0007669"/>
    <property type="project" value="UniProtKB-EC"/>
</dbReference>
<dbReference type="SUPFAM" id="SSF63380">
    <property type="entry name" value="Riboflavin synthase domain-like"/>
    <property type="match status" value="1"/>
</dbReference>
<dbReference type="Pfam" id="PF00258">
    <property type="entry name" value="Flavodoxin_1"/>
    <property type="match status" value="1"/>
</dbReference>
<organism evidence="5 6">
    <name type="scientific">Spirosoma agri</name>
    <dbReference type="NCBI Taxonomy" id="1987381"/>
    <lineage>
        <taxon>Bacteria</taxon>
        <taxon>Pseudomonadati</taxon>
        <taxon>Bacteroidota</taxon>
        <taxon>Cytophagia</taxon>
        <taxon>Cytophagales</taxon>
        <taxon>Cytophagaceae</taxon>
        <taxon>Spirosoma</taxon>
    </lineage>
</organism>
<evidence type="ECO:0000259" key="3">
    <source>
        <dbReference type="PROSITE" id="PS50902"/>
    </source>
</evidence>
<feature type="transmembrane region" description="Helical" evidence="2">
    <location>
        <begin position="304"/>
        <end position="328"/>
    </location>
</feature>
<dbReference type="InterPro" id="IPR017938">
    <property type="entry name" value="Riboflavin_synthase-like_b-brl"/>
</dbReference>
<dbReference type="EMBL" id="JAAGNZ010000002">
    <property type="protein sequence ID" value="NEU69631.1"/>
    <property type="molecule type" value="Genomic_DNA"/>
</dbReference>
<dbReference type="GO" id="GO:0010181">
    <property type="term" value="F:FMN binding"/>
    <property type="evidence" value="ECO:0007669"/>
    <property type="project" value="InterPro"/>
</dbReference>
<dbReference type="PROSITE" id="PS51384">
    <property type="entry name" value="FAD_FR"/>
    <property type="match status" value="1"/>
</dbReference>
<dbReference type="PRINTS" id="PR00369">
    <property type="entry name" value="FLAVODOXIN"/>
</dbReference>
<reference evidence="5 6" key="1">
    <citation type="submission" date="2020-02" db="EMBL/GenBank/DDBJ databases">
        <title>Draft genome sequence of two Spirosoma agri KCTC 52727 and Spirosoma terrae KCTC 52035.</title>
        <authorList>
            <person name="Rojas J."/>
            <person name="Ambika Manirajan B."/>
            <person name="Ratering S."/>
            <person name="Suarez C."/>
            <person name="Schnell S."/>
        </authorList>
    </citation>
    <scope>NUCLEOTIDE SEQUENCE [LARGE SCALE GENOMIC DNA]</scope>
    <source>
        <strain evidence="5 6">KCTC 52727</strain>
    </source>
</reference>
<dbReference type="Proteomes" id="UP000477386">
    <property type="component" value="Unassembled WGS sequence"/>
</dbReference>
<name>A0A6M0IQH8_9BACT</name>
<proteinExistence type="predicted"/>
<dbReference type="InterPro" id="IPR017927">
    <property type="entry name" value="FAD-bd_FR_type"/>
</dbReference>
<dbReference type="Pfam" id="PF03929">
    <property type="entry name" value="PepSY_TM"/>
    <property type="match status" value="1"/>
</dbReference>